<keyword evidence="9" id="KW-0963">Cytoplasm</keyword>
<keyword evidence="13" id="KW-1185">Reference proteome</keyword>
<dbReference type="EMBL" id="JANCYW010000016">
    <property type="protein sequence ID" value="KAK4538201.1"/>
    <property type="molecule type" value="Genomic_DNA"/>
</dbReference>
<keyword evidence="8" id="KW-0862">Zinc</keyword>
<keyword evidence="2" id="KW-0645">Protease</keyword>
<organism evidence="12 13">
    <name type="scientific">Cyanidium caldarium</name>
    <name type="common">Red alga</name>
    <dbReference type="NCBI Taxonomy" id="2771"/>
    <lineage>
        <taxon>Eukaryota</taxon>
        <taxon>Rhodophyta</taxon>
        <taxon>Bangiophyceae</taxon>
        <taxon>Cyanidiales</taxon>
        <taxon>Cyanidiaceae</taxon>
        <taxon>Cyanidium</taxon>
    </lineage>
</organism>
<dbReference type="Gene3D" id="3.10.20.90">
    <property type="entry name" value="Phosphatidylinositol 3-kinase Catalytic Subunit, Chain A, domain 1"/>
    <property type="match status" value="1"/>
</dbReference>
<evidence type="ECO:0000259" key="11">
    <source>
        <dbReference type="PROSITE" id="PS50802"/>
    </source>
</evidence>
<evidence type="ECO:0000256" key="8">
    <source>
        <dbReference type="ARBA" id="ARBA00022833"/>
    </source>
</evidence>
<evidence type="ECO:0000256" key="10">
    <source>
        <dbReference type="SAM" id="MobiDB-lite"/>
    </source>
</evidence>
<proteinExistence type="predicted"/>
<keyword evidence="7 9" id="KW-0788">Thiol protease</keyword>
<evidence type="ECO:0000256" key="2">
    <source>
        <dbReference type="ARBA" id="ARBA00022670"/>
    </source>
</evidence>
<protein>
    <recommendedName>
        <fullName evidence="9">Ubiquitin thioesterase OTU</fullName>
        <ecNumber evidence="9">3.4.19.12</ecNumber>
    </recommendedName>
</protein>
<evidence type="ECO:0000256" key="3">
    <source>
        <dbReference type="ARBA" id="ARBA00022723"/>
    </source>
</evidence>
<evidence type="ECO:0000313" key="13">
    <source>
        <dbReference type="Proteomes" id="UP001301350"/>
    </source>
</evidence>
<feature type="domain" description="OTU" evidence="11">
    <location>
        <begin position="124"/>
        <end position="250"/>
    </location>
</feature>
<dbReference type="Proteomes" id="UP001301350">
    <property type="component" value="Unassembled WGS sequence"/>
</dbReference>
<dbReference type="GO" id="GO:0030968">
    <property type="term" value="P:endoplasmic reticulum unfolded protein response"/>
    <property type="evidence" value="ECO:0007669"/>
    <property type="project" value="TreeGrafter"/>
</dbReference>
<evidence type="ECO:0000256" key="4">
    <source>
        <dbReference type="ARBA" id="ARBA00022771"/>
    </source>
</evidence>
<accession>A0AAV9J1C1</accession>
<dbReference type="InterPro" id="IPR057766">
    <property type="entry name" value="Znf-C2H2_OTU1-like_C"/>
</dbReference>
<evidence type="ECO:0000256" key="5">
    <source>
        <dbReference type="ARBA" id="ARBA00022786"/>
    </source>
</evidence>
<dbReference type="GO" id="GO:0005634">
    <property type="term" value="C:nucleus"/>
    <property type="evidence" value="ECO:0007669"/>
    <property type="project" value="TreeGrafter"/>
</dbReference>
<comment type="caution">
    <text evidence="12">The sequence shown here is derived from an EMBL/GenBank/DDBJ whole genome shotgun (WGS) entry which is preliminary data.</text>
</comment>
<dbReference type="GO" id="GO:0016579">
    <property type="term" value="P:protein deubiquitination"/>
    <property type="evidence" value="ECO:0007669"/>
    <property type="project" value="TreeGrafter"/>
</dbReference>
<dbReference type="PANTHER" id="PTHR13312">
    <property type="entry name" value="HIV-INDUCED PROTEIN-7-LIKE PROTEASE"/>
    <property type="match status" value="1"/>
</dbReference>
<feature type="compositionally biased region" description="Low complexity" evidence="10">
    <location>
        <begin position="104"/>
        <end position="115"/>
    </location>
</feature>
<dbReference type="EC" id="3.4.19.12" evidence="9"/>
<evidence type="ECO:0000256" key="1">
    <source>
        <dbReference type="ARBA" id="ARBA00000707"/>
    </source>
</evidence>
<comment type="catalytic activity">
    <reaction evidence="1 9">
        <text>Thiol-dependent hydrolysis of ester, thioester, amide, peptide and isopeptide bonds formed by the C-terminal Gly of ubiquitin (a 76-residue protein attached to proteins as an intracellular targeting signal).</text>
        <dbReference type="EC" id="3.4.19.12"/>
    </reaction>
</comment>
<gene>
    <name evidence="12" type="ORF">CDCA_CDCA16G4226</name>
</gene>
<sequence length="326" mass="34306">MSEKSDLISLRVRSAGGTSTVRVARGGCVADLLEAVRGATGIADPKVSVGFPPRSLPTESEKSLVGVVSHGDVLTVGSGVGRLDAASSAATADLGARSASNGLASRPADAAEAAAGTPPGVHRMERVPVPDDNSCLFRAVAYAVRPLLGGETIPVEHLRALIASAVREDADLYTEAFTGRSNTEYQSWIQQPTSWGGAIELSILSKHFALQIASFDVRTQRLYVFGEGENYSSRIYLCYDGIHYDPLVAAGAGHGCDPGGTTLFASDDAPAEEAARALVAMLHASREYTDTANFTLMCKLCKAQVRGEEEAVRHSKATGHAEFAER</sequence>
<comment type="subcellular location">
    <subcellularLocation>
        <location evidence="9">Cytoplasm</location>
    </subcellularLocation>
</comment>
<dbReference type="GO" id="GO:0005829">
    <property type="term" value="C:cytosol"/>
    <property type="evidence" value="ECO:0007669"/>
    <property type="project" value="TreeGrafter"/>
</dbReference>
<evidence type="ECO:0000313" key="12">
    <source>
        <dbReference type="EMBL" id="KAK4538201.1"/>
    </source>
</evidence>
<keyword evidence="6 9" id="KW-0378">Hydrolase</keyword>
<dbReference type="GO" id="GO:0036503">
    <property type="term" value="P:ERAD pathway"/>
    <property type="evidence" value="ECO:0007669"/>
    <property type="project" value="TreeGrafter"/>
</dbReference>
<dbReference type="InterPro" id="IPR003323">
    <property type="entry name" value="OTU_dom"/>
</dbReference>
<dbReference type="PANTHER" id="PTHR13312:SF0">
    <property type="entry name" value="UBIQUITIN THIOESTERASE OTU1"/>
    <property type="match status" value="1"/>
</dbReference>
<name>A0AAV9J1C1_CYACA</name>
<evidence type="ECO:0000256" key="6">
    <source>
        <dbReference type="ARBA" id="ARBA00022801"/>
    </source>
</evidence>
<evidence type="ECO:0000256" key="9">
    <source>
        <dbReference type="RuleBase" id="RU367104"/>
    </source>
</evidence>
<keyword evidence="3" id="KW-0479">Metal-binding</keyword>
<evidence type="ECO:0000256" key="7">
    <source>
        <dbReference type="ARBA" id="ARBA00022807"/>
    </source>
</evidence>
<keyword evidence="5 9" id="KW-0833">Ubl conjugation pathway</keyword>
<dbReference type="InterPro" id="IPR048857">
    <property type="entry name" value="OTU1_Ubl"/>
</dbReference>
<reference evidence="12 13" key="1">
    <citation type="submission" date="2022-07" db="EMBL/GenBank/DDBJ databases">
        <title>Genome-wide signatures of adaptation to extreme environments.</title>
        <authorList>
            <person name="Cho C.H."/>
            <person name="Yoon H.S."/>
        </authorList>
    </citation>
    <scope>NUCLEOTIDE SEQUENCE [LARGE SCALE GENOMIC DNA]</scope>
    <source>
        <strain evidence="12 13">DBV 063 E5</strain>
    </source>
</reference>
<dbReference type="Pfam" id="PF21403">
    <property type="entry name" value="OTU1_UBXL"/>
    <property type="match status" value="1"/>
</dbReference>
<dbReference type="SUPFAM" id="SSF54001">
    <property type="entry name" value="Cysteine proteinases"/>
    <property type="match status" value="1"/>
</dbReference>
<dbReference type="Gene3D" id="3.90.70.80">
    <property type="match status" value="1"/>
</dbReference>
<dbReference type="GO" id="GO:0004843">
    <property type="term" value="F:cysteine-type deubiquitinase activity"/>
    <property type="evidence" value="ECO:0007669"/>
    <property type="project" value="UniProtKB-UniRule"/>
</dbReference>
<dbReference type="AlphaFoldDB" id="A0AAV9J1C1"/>
<dbReference type="InterPro" id="IPR038765">
    <property type="entry name" value="Papain-like_cys_pep_sf"/>
</dbReference>
<dbReference type="PROSITE" id="PS50802">
    <property type="entry name" value="OTU"/>
    <property type="match status" value="1"/>
</dbReference>
<keyword evidence="4" id="KW-0863">Zinc-finger</keyword>
<comment type="function">
    <text evidence="9">Hydrolase that can remove conjugated ubiquitin from proteins and may therefore play an important regulatory role at the level of protein turnover by preventing degradation.</text>
</comment>
<feature type="region of interest" description="Disordered" evidence="10">
    <location>
        <begin position="99"/>
        <end position="123"/>
    </location>
</feature>
<dbReference type="Pfam" id="PF02338">
    <property type="entry name" value="OTU"/>
    <property type="match status" value="1"/>
</dbReference>
<dbReference type="Pfam" id="PF24560">
    <property type="entry name" value="zf-C2H2_OTU1_C"/>
    <property type="match status" value="1"/>
</dbReference>
<dbReference type="CDD" id="cd22745">
    <property type="entry name" value="OTU_OTU1"/>
    <property type="match status" value="1"/>
</dbReference>